<gene>
    <name evidence="4" type="ORF">ACFFP0_04100</name>
</gene>
<dbReference type="EMBL" id="JBHMAA010000006">
    <property type="protein sequence ID" value="MFB9948015.1"/>
    <property type="molecule type" value="Genomic_DNA"/>
</dbReference>
<keyword evidence="1 2" id="KW-0238">DNA-binding</keyword>
<dbReference type="Gene3D" id="1.10.357.10">
    <property type="entry name" value="Tetracycline Repressor, domain 2"/>
    <property type="match status" value="1"/>
</dbReference>
<evidence type="ECO:0000313" key="5">
    <source>
        <dbReference type="Proteomes" id="UP001589692"/>
    </source>
</evidence>
<comment type="caution">
    <text evidence="4">The sequence shown here is derived from an EMBL/GenBank/DDBJ whole genome shotgun (WGS) entry which is preliminary data.</text>
</comment>
<dbReference type="Pfam" id="PF00440">
    <property type="entry name" value="TetR_N"/>
    <property type="match status" value="1"/>
</dbReference>
<dbReference type="PROSITE" id="PS50977">
    <property type="entry name" value="HTH_TETR_2"/>
    <property type="match status" value="1"/>
</dbReference>
<feature type="domain" description="HTH tetR-type" evidence="3">
    <location>
        <begin position="12"/>
        <end position="72"/>
    </location>
</feature>
<evidence type="ECO:0000259" key="3">
    <source>
        <dbReference type="PROSITE" id="PS50977"/>
    </source>
</evidence>
<dbReference type="SUPFAM" id="SSF46689">
    <property type="entry name" value="Homeodomain-like"/>
    <property type="match status" value="1"/>
</dbReference>
<evidence type="ECO:0000256" key="1">
    <source>
        <dbReference type="ARBA" id="ARBA00023125"/>
    </source>
</evidence>
<evidence type="ECO:0000256" key="2">
    <source>
        <dbReference type="PROSITE-ProRule" id="PRU00335"/>
    </source>
</evidence>
<reference evidence="4 5" key="1">
    <citation type="submission" date="2024-09" db="EMBL/GenBank/DDBJ databases">
        <authorList>
            <person name="Sun Q."/>
            <person name="Mori K."/>
        </authorList>
    </citation>
    <scope>NUCLEOTIDE SEQUENCE [LARGE SCALE GENOMIC DNA]</scope>
    <source>
        <strain evidence="4 5">TBRC 4938</strain>
    </source>
</reference>
<dbReference type="InterPro" id="IPR036271">
    <property type="entry name" value="Tet_transcr_reg_TetR-rel_C_sf"/>
</dbReference>
<dbReference type="PANTHER" id="PTHR30055">
    <property type="entry name" value="HTH-TYPE TRANSCRIPTIONAL REGULATOR RUTR"/>
    <property type="match status" value="1"/>
</dbReference>
<keyword evidence="5" id="KW-1185">Reference proteome</keyword>
<sequence length="190" mass="21465">MSEAHRREKQPEQVRRSLLDHAARCAVDEGLASLTLQAVADAASVTKGGLLHHFPSKQALIEAVFEDMLRKLDEEIERLMAEDAGDRGRFTRAYVEAFFQVTRDGAKSPWAALSISCMTNARLRALWSDWMRRRLERHAGTDSHPIFKLARYAADGIWLANLTEAEGIPAHELAGLRDRLKRMTQEEGQE</sequence>
<proteinExistence type="predicted"/>
<dbReference type="InterPro" id="IPR050109">
    <property type="entry name" value="HTH-type_TetR-like_transc_reg"/>
</dbReference>
<dbReference type="PANTHER" id="PTHR30055:SF148">
    <property type="entry name" value="TETR-FAMILY TRANSCRIPTIONAL REGULATOR"/>
    <property type="match status" value="1"/>
</dbReference>
<protein>
    <submittedName>
        <fullName evidence="4">TetR/AcrR family transcriptional regulator</fullName>
    </submittedName>
</protein>
<dbReference type="SUPFAM" id="SSF48498">
    <property type="entry name" value="Tetracyclin repressor-like, C-terminal domain"/>
    <property type="match status" value="1"/>
</dbReference>
<evidence type="ECO:0000313" key="4">
    <source>
        <dbReference type="EMBL" id="MFB9948015.1"/>
    </source>
</evidence>
<organism evidence="4 5">
    <name type="scientific">Rhizobium puerariae</name>
    <dbReference type="NCBI Taxonomy" id="1585791"/>
    <lineage>
        <taxon>Bacteria</taxon>
        <taxon>Pseudomonadati</taxon>
        <taxon>Pseudomonadota</taxon>
        <taxon>Alphaproteobacteria</taxon>
        <taxon>Hyphomicrobiales</taxon>
        <taxon>Rhizobiaceae</taxon>
        <taxon>Rhizobium/Agrobacterium group</taxon>
        <taxon>Rhizobium</taxon>
    </lineage>
</organism>
<dbReference type="InterPro" id="IPR009057">
    <property type="entry name" value="Homeodomain-like_sf"/>
</dbReference>
<dbReference type="PRINTS" id="PR00455">
    <property type="entry name" value="HTHTETR"/>
</dbReference>
<feature type="DNA-binding region" description="H-T-H motif" evidence="2">
    <location>
        <begin position="35"/>
        <end position="54"/>
    </location>
</feature>
<dbReference type="Pfam" id="PF17937">
    <property type="entry name" value="TetR_C_28"/>
    <property type="match status" value="1"/>
</dbReference>
<dbReference type="InterPro" id="IPR001647">
    <property type="entry name" value="HTH_TetR"/>
</dbReference>
<dbReference type="Proteomes" id="UP001589692">
    <property type="component" value="Unassembled WGS sequence"/>
</dbReference>
<dbReference type="InterPro" id="IPR041479">
    <property type="entry name" value="TetR_CgmR_C"/>
</dbReference>
<accession>A0ABV6ABL7</accession>
<name>A0ABV6ABL7_9HYPH</name>
<dbReference type="RefSeq" id="WP_377256628.1">
    <property type="nucleotide sequence ID" value="NZ_JBHMAA010000006.1"/>
</dbReference>